<sequence>MTCLELKPQLKIQPSHPSNRKHKQIYIHTSSASAH</sequence>
<accession>A0ACB7V5A8</accession>
<dbReference type="Proteomes" id="UP000827976">
    <property type="component" value="Chromosome 11"/>
</dbReference>
<dbReference type="EMBL" id="CM037021">
    <property type="protein sequence ID" value="KAH7668583.1"/>
    <property type="molecule type" value="Genomic_DNA"/>
</dbReference>
<protein>
    <submittedName>
        <fullName evidence="1">Uncharacterized protein</fullName>
    </submittedName>
</protein>
<organism evidence="1 2">
    <name type="scientific">Dioscorea alata</name>
    <name type="common">Purple yam</name>
    <dbReference type="NCBI Taxonomy" id="55571"/>
    <lineage>
        <taxon>Eukaryota</taxon>
        <taxon>Viridiplantae</taxon>
        <taxon>Streptophyta</taxon>
        <taxon>Embryophyta</taxon>
        <taxon>Tracheophyta</taxon>
        <taxon>Spermatophyta</taxon>
        <taxon>Magnoliopsida</taxon>
        <taxon>Liliopsida</taxon>
        <taxon>Dioscoreales</taxon>
        <taxon>Dioscoreaceae</taxon>
        <taxon>Dioscorea</taxon>
    </lineage>
</organism>
<evidence type="ECO:0000313" key="1">
    <source>
        <dbReference type="EMBL" id="KAH7668583.1"/>
    </source>
</evidence>
<proteinExistence type="predicted"/>
<reference evidence="2" key="1">
    <citation type="journal article" date="2022" name="Nat. Commun.">
        <title>Chromosome evolution and the genetic basis of agronomically important traits in greater yam.</title>
        <authorList>
            <person name="Bredeson J.V."/>
            <person name="Lyons J.B."/>
            <person name="Oniyinde I.O."/>
            <person name="Okereke N.R."/>
            <person name="Kolade O."/>
            <person name="Nnabue I."/>
            <person name="Nwadili C.O."/>
            <person name="Hribova E."/>
            <person name="Parker M."/>
            <person name="Nwogha J."/>
            <person name="Shu S."/>
            <person name="Carlson J."/>
            <person name="Kariba R."/>
            <person name="Muthemba S."/>
            <person name="Knop K."/>
            <person name="Barton G.J."/>
            <person name="Sherwood A.V."/>
            <person name="Lopez-Montes A."/>
            <person name="Asiedu R."/>
            <person name="Jamnadass R."/>
            <person name="Muchugi A."/>
            <person name="Goodstein D."/>
            <person name="Egesi C.N."/>
            <person name="Featherston J."/>
            <person name="Asfaw A."/>
            <person name="Simpson G.G."/>
            <person name="Dolezel J."/>
            <person name="Hendre P.S."/>
            <person name="Van Deynze A."/>
            <person name="Kumar P.L."/>
            <person name="Obidiegwu J.E."/>
            <person name="Bhattacharjee R."/>
            <person name="Rokhsar D.S."/>
        </authorList>
    </citation>
    <scope>NUCLEOTIDE SEQUENCE [LARGE SCALE GENOMIC DNA]</scope>
    <source>
        <strain evidence="2">cv. TDa95/00328</strain>
    </source>
</reference>
<keyword evidence="2" id="KW-1185">Reference proteome</keyword>
<comment type="caution">
    <text evidence="1">The sequence shown here is derived from an EMBL/GenBank/DDBJ whole genome shotgun (WGS) entry which is preliminary data.</text>
</comment>
<gene>
    <name evidence="1" type="ORF">IHE45_11G020000</name>
</gene>
<name>A0ACB7V5A8_DIOAL</name>
<evidence type="ECO:0000313" key="2">
    <source>
        <dbReference type="Proteomes" id="UP000827976"/>
    </source>
</evidence>